<feature type="coiled-coil region" evidence="1">
    <location>
        <begin position="328"/>
        <end position="359"/>
    </location>
</feature>
<sequence length="643" mass="74427">MNGDRESRIAARRARIAASLRASRELEENTAGVSSEEGKKDRAADLFARTQEVSATRLKGELKEKILLLRSLANERALTSSWNRAQKTAECCQEDTSSFDEKEADKEKKRLERNLLLDSCTVPQDLYSLICELLKENESTLLCKHEKIEAMKSELSQKDEEYGTSMNLHQKDMQSLLTIMSYQAMKLREFHKQELQDVEKMFLCQRGILLSVNKQKLEVLLQNRIDLESTYQEELHGCKEKFSKLLDSIRDNDIEDFNALKIRLEGDAESLAEHLQVMQAMYQLNAEKLDYNLLVLTEREHENYTMTNQQKKKLTKQRDTLSIIKGRHRELEKNYMGQNERLAEEYNKVTKLLQDLQLKERSLQSSHALIRKKFFYMHQQMISGVVSRLLQADKKIHEEELEWIWKSPSNTVLHRLGSQLPTGDGSKPEYSATLLDSNQFQILLGSLSKERYHSFLLTLIKEASFLIDVEYIKELKKIDDKLQFHVWSAAILSALGVGNASSLEKLFIFCTNRMDTDDGMNILKLKSLIQGESFLETFSAGEDDDDLKSLTSTNSNNKNRASSFRDNSSIKHTEKLNWNGYWRSFTTVVSPKVLRVYQHLISALLIYNQMLKDRLSASKDVLLIKQRNQRLQMTLDYCLSSRQ</sequence>
<organism evidence="3 4">
    <name type="scientific">Riccia fluitans</name>
    <dbReference type="NCBI Taxonomy" id="41844"/>
    <lineage>
        <taxon>Eukaryota</taxon>
        <taxon>Viridiplantae</taxon>
        <taxon>Streptophyta</taxon>
        <taxon>Embryophyta</taxon>
        <taxon>Marchantiophyta</taxon>
        <taxon>Marchantiopsida</taxon>
        <taxon>Marchantiidae</taxon>
        <taxon>Marchantiales</taxon>
        <taxon>Ricciaceae</taxon>
        <taxon>Riccia</taxon>
    </lineage>
</organism>
<gene>
    <name evidence="3" type="ORF">R1flu_015883</name>
</gene>
<dbReference type="EMBL" id="JBHFFA010000004">
    <property type="protein sequence ID" value="KAL2631197.1"/>
    <property type="molecule type" value="Genomic_DNA"/>
</dbReference>
<comment type="caution">
    <text evidence="3">The sequence shown here is derived from an EMBL/GenBank/DDBJ whole genome shotgun (WGS) entry which is preliminary data.</text>
</comment>
<protein>
    <recommendedName>
        <fullName evidence="2">Dynein regulatory complex protein 1 C-terminal domain-containing protein</fullName>
    </recommendedName>
</protein>
<evidence type="ECO:0000313" key="3">
    <source>
        <dbReference type="EMBL" id="KAL2631197.1"/>
    </source>
</evidence>
<keyword evidence="1" id="KW-0175">Coiled coil</keyword>
<dbReference type="Proteomes" id="UP001605036">
    <property type="component" value="Unassembled WGS sequence"/>
</dbReference>
<proteinExistence type="predicted"/>
<dbReference type="PANTHER" id="PTHR21625">
    <property type="entry name" value="NYD-SP28 PROTEIN"/>
    <property type="match status" value="1"/>
</dbReference>
<accession>A0ABD1YNC1</accession>
<evidence type="ECO:0000259" key="2">
    <source>
        <dbReference type="Pfam" id="PF14775"/>
    </source>
</evidence>
<dbReference type="AlphaFoldDB" id="A0ABD1YNC1"/>
<name>A0ABD1YNC1_9MARC</name>
<dbReference type="Pfam" id="PF14775">
    <property type="entry name" value="NYD-SP28_assoc"/>
    <property type="match status" value="1"/>
</dbReference>
<evidence type="ECO:0000313" key="4">
    <source>
        <dbReference type="Proteomes" id="UP001605036"/>
    </source>
</evidence>
<feature type="domain" description="Dynein regulatory complex protein 1 C-terminal" evidence="2">
    <location>
        <begin position="581"/>
        <end position="636"/>
    </location>
</feature>
<evidence type="ECO:0000256" key="1">
    <source>
        <dbReference type="SAM" id="Coils"/>
    </source>
</evidence>
<dbReference type="PANTHER" id="PTHR21625:SF1">
    <property type="entry name" value="DYNEIN REGULATORY COMPLEX PROTEIN 1"/>
    <property type="match status" value="1"/>
</dbReference>
<keyword evidence="4" id="KW-1185">Reference proteome</keyword>
<dbReference type="InterPro" id="IPR039750">
    <property type="entry name" value="DRC1/DRC2"/>
</dbReference>
<dbReference type="InterPro" id="IPR029440">
    <property type="entry name" value="DRC1_C"/>
</dbReference>
<reference evidence="3 4" key="1">
    <citation type="submission" date="2024-09" db="EMBL/GenBank/DDBJ databases">
        <title>Chromosome-scale assembly of Riccia fluitans.</title>
        <authorList>
            <person name="Paukszto L."/>
            <person name="Sawicki J."/>
            <person name="Karawczyk K."/>
            <person name="Piernik-Szablinska J."/>
            <person name="Szczecinska M."/>
            <person name="Mazdziarz M."/>
        </authorList>
    </citation>
    <scope>NUCLEOTIDE SEQUENCE [LARGE SCALE GENOMIC DNA]</scope>
    <source>
        <strain evidence="3">Rf_01</strain>
        <tissue evidence="3">Aerial parts of the thallus</tissue>
    </source>
</reference>